<dbReference type="HOGENOM" id="CLU_153245_0_0_6"/>
<sequence length="106" mass="11225">MTDSITETTHPENSLTVFRALIADLDLSHFTDPQLYDLGAVASESAEGLCQGLLCLSEGLENSELLPPEGVSQVSAYLKASAHLLPALFELSEKAGIALGIAKIRV</sequence>
<dbReference type="EMBL" id="JBHUCJ010000004">
    <property type="protein sequence ID" value="MFD3222522.1"/>
    <property type="molecule type" value="Genomic_DNA"/>
</dbReference>
<dbReference type="Proteomes" id="UP001598201">
    <property type="component" value="Unassembled WGS sequence"/>
</dbReference>
<gene>
    <name evidence="1" type="ordered locus">Rahaq_3487</name>
    <name evidence="2" type="ORF">ACFPK4_03185</name>
</gene>
<evidence type="ECO:0000313" key="1">
    <source>
        <dbReference type="EMBL" id="ADW75079.1"/>
    </source>
</evidence>
<reference evidence="2 4" key="3">
    <citation type="submission" date="2024-09" db="EMBL/GenBank/DDBJ databases">
        <title>Genomes of Rahnella.</title>
        <authorList>
            <person name="Mnguni F.C."/>
            <person name="Shin G.Y."/>
            <person name="Coutinho T."/>
        </authorList>
    </citation>
    <scope>NUCLEOTIDE SEQUENCE [LARGE SCALE GENOMIC DNA]</scope>
    <source>
        <strain evidence="2 4">20WA0057</strain>
    </source>
</reference>
<dbReference type="EMBL" id="CP002505">
    <property type="protein sequence ID" value="ADW75079.1"/>
    <property type="molecule type" value="Genomic_DNA"/>
</dbReference>
<dbReference type="eggNOG" id="ENOG5032VQ8">
    <property type="taxonomic scope" value="Bacteria"/>
</dbReference>
<dbReference type="AlphaFoldDB" id="A0A0H3FCW8"/>
<dbReference type="Proteomes" id="UP000007257">
    <property type="component" value="Chromosome"/>
</dbReference>
<evidence type="ECO:0000313" key="4">
    <source>
        <dbReference type="Proteomes" id="UP001598201"/>
    </source>
</evidence>
<name>A0A0H3FCW8_RAHSY</name>
<evidence type="ECO:0000313" key="3">
    <source>
        <dbReference type="Proteomes" id="UP000007257"/>
    </source>
</evidence>
<keyword evidence="4" id="KW-1185">Reference proteome</keyword>
<organism evidence="1 3">
    <name type="scientific">Rahnella sp. (strain Y9602)</name>
    <dbReference type="NCBI Taxonomy" id="2703885"/>
    <lineage>
        <taxon>Bacteria</taxon>
        <taxon>Pseudomonadati</taxon>
        <taxon>Pseudomonadota</taxon>
        <taxon>Gammaproteobacteria</taxon>
        <taxon>Enterobacterales</taxon>
        <taxon>Yersiniaceae</taxon>
        <taxon>Rahnella</taxon>
    </lineage>
</organism>
<accession>A0A0H3FCW8</accession>
<reference evidence="1 3" key="2">
    <citation type="journal article" date="2012" name="J. Bacteriol.">
        <title>Complete Genome Sequence of Rahnella sp. Strain Y9602, a Gammaproteobacterium Isolate from Metal- and Radionuclide-Contaminated Soil.</title>
        <authorList>
            <person name="Martinez R.J."/>
            <person name="Bruce D."/>
            <person name="Detter C."/>
            <person name="Goodwin L.A."/>
            <person name="Han J."/>
            <person name="Han C.S."/>
            <person name="Held B."/>
            <person name="Land M.L."/>
            <person name="Mikhailova N."/>
            <person name="Nolan M."/>
            <person name="Pennacchio L."/>
            <person name="Pitluck S."/>
            <person name="Tapia R."/>
            <person name="Woyke T."/>
            <person name="Sobecky P.A."/>
        </authorList>
    </citation>
    <scope>NUCLEOTIDE SEQUENCE [LARGE SCALE GENOMIC DNA]</scope>
    <source>
        <strain evidence="1 3">Y9602</strain>
    </source>
</reference>
<dbReference type="KEGG" id="rah:Rahaq_3487"/>
<evidence type="ECO:0000313" key="2">
    <source>
        <dbReference type="EMBL" id="MFD3222522.1"/>
    </source>
</evidence>
<dbReference type="OrthoDB" id="6432358at2"/>
<proteinExistence type="predicted"/>
<reference evidence="3" key="1">
    <citation type="submission" date="2011-01" db="EMBL/GenBank/DDBJ databases">
        <title>Complete sequence of chromosome of Rahnella sp. Y9602.</title>
        <authorList>
            <consortium name="US DOE Joint Genome Institute"/>
            <person name="Lucas S."/>
            <person name="Copeland A."/>
            <person name="Lapidus A."/>
            <person name="Cheng J.-F."/>
            <person name="Goodwin L."/>
            <person name="Pitluck S."/>
            <person name="Lu M."/>
            <person name="Detter J.C."/>
            <person name="Han C."/>
            <person name="Tapia R."/>
            <person name="Land M."/>
            <person name="Hauser L."/>
            <person name="Kyrpides N."/>
            <person name="Ivanova N."/>
            <person name="Ovchinnikova G."/>
            <person name="Pagani I."/>
            <person name="Sobecky P.A."/>
            <person name="Martinez R.J."/>
            <person name="Woyke T."/>
        </authorList>
    </citation>
    <scope>NUCLEOTIDE SEQUENCE [LARGE SCALE GENOMIC DNA]</scope>
    <source>
        <strain evidence="3">Y9602</strain>
    </source>
</reference>
<dbReference type="RefSeq" id="WP_013576771.1">
    <property type="nucleotide sequence ID" value="NC_015061.1"/>
</dbReference>
<protein>
    <submittedName>
        <fullName evidence="1">Uncharacterized protein</fullName>
    </submittedName>
</protein>